<organism evidence="1 2">
    <name type="scientific">Nannocystis radixulma</name>
    <dbReference type="NCBI Taxonomy" id="2995305"/>
    <lineage>
        <taxon>Bacteria</taxon>
        <taxon>Pseudomonadati</taxon>
        <taxon>Myxococcota</taxon>
        <taxon>Polyangia</taxon>
        <taxon>Nannocystales</taxon>
        <taxon>Nannocystaceae</taxon>
        <taxon>Nannocystis</taxon>
    </lineage>
</organism>
<evidence type="ECO:0000313" key="1">
    <source>
        <dbReference type="EMBL" id="MDC0675893.1"/>
    </source>
</evidence>
<proteinExistence type="predicted"/>
<dbReference type="Pfam" id="PF19702">
    <property type="entry name" value="DUF6200"/>
    <property type="match status" value="1"/>
</dbReference>
<comment type="caution">
    <text evidence="1">The sequence shown here is derived from an EMBL/GenBank/DDBJ whole genome shotgun (WGS) entry which is preliminary data.</text>
</comment>
<protein>
    <recommendedName>
        <fullName evidence="3">Transposase</fullName>
    </recommendedName>
</protein>
<dbReference type="Proteomes" id="UP001217838">
    <property type="component" value="Unassembled WGS sequence"/>
</dbReference>
<reference evidence="1 2" key="1">
    <citation type="submission" date="2022-11" db="EMBL/GenBank/DDBJ databases">
        <title>Minimal conservation of predation-associated metabolite biosynthetic gene clusters underscores biosynthetic potential of Myxococcota including descriptions for ten novel species: Archangium lansinium sp. nov., Myxococcus landrumus sp. nov., Nannocystis bai.</title>
        <authorList>
            <person name="Ahearne A."/>
            <person name="Stevens C."/>
            <person name="Dowd S."/>
        </authorList>
    </citation>
    <scope>NUCLEOTIDE SEQUENCE [LARGE SCALE GENOMIC DNA]</scope>
    <source>
        <strain evidence="1 2">NCELM</strain>
    </source>
</reference>
<accession>A0ABT5BR72</accession>
<dbReference type="EMBL" id="JAQNDN010000028">
    <property type="protein sequence ID" value="MDC0675893.1"/>
    <property type="molecule type" value="Genomic_DNA"/>
</dbReference>
<gene>
    <name evidence="1" type="ORF">POL58_49645</name>
</gene>
<keyword evidence="2" id="KW-1185">Reference proteome</keyword>
<evidence type="ECO:0008006" key="3">
    <source>
        <dbReference type="Google" id="ProtNLM"/>
    </source>
</evidence>
<dbReference type="InterPro" id="IPR045680">
    <property type="entry name" value="DUF6200"/>
</dbReference>
<sequence>MQEKTPLGDPSFVVIDIGKKQRKKAIKRLRKGKGKLTRKIEEMLAELRESSSLPAGSPVVIVVREKKDKKSRRLFADL</sequence>
<name>A0ABT5BR72_9BACT</name>
<evidence type="ECO:0000313" key="2">
    <source>
        <dbReference type="Proteomes" id="UP001217838"/>
    </source>
</evidence>
<dbReference type="RefSeq" id="WP_272011543.1">
    <property type="nucleotide sequence ID" value="NZ_JAQNDN010000028.1"/>
</dbReference>